<dbReference type="EMBL" id="JAHEWX010000025">
    <property type="protein sequence ID" value="MBT1543191.1"/>
    <property type="molecule type" value="Genomic_DNA"/>
</dbReference>
<evidence type="ECO:0000256" key="1">
    <source>
        <dbReference type="ARBA" id="ARBA00004651"/>
    </source>
</evidence>
<dbReference type="InterPro" id="IPR018076">
    <property type="entry name" value="T2SS_GspF_dom"/>
</dbReference>
<evidence type="ECO:0000256" key="5">
    <source>
        <dbReference type="ARBA" id="ARBA00023136"/>
    </source>
</evidence>
<gene>
    <name evidence="6" type="ORF">KK103_15620</name>
</gene>
<evidence type="ECO:0000256" key="2">
    <source>
        <dbReference type="ARBA" id="ARBA00022475"/>
    </source>
</evidence>
<dbReference type="PANTHER" id="PTHR35007">
    <property type="entry name" value="INTEGRAL MEMBRANE PROTEIN-RELATED"/>
    <property type="match status" value="1"/>
</dbReference>
<name>A0A6N1D5Z2_9MICO</name>
<dbReference type="Pfam" id="PF00482">
    <property type="entry name" value="T2SSF"/>
    <property type="match status" value="1"/>
</dbReference>
<keyword evidence="5" id="KW-0472">Membrane</keyword>
<evidence type="ECO:0000313" key="7">
    <source>
        <dbReference type="Proteomes" id="UP000709437"/>
    </source>
</evidence>
<dbReference type="InterPro" id="IPR042094">
    <property type="entry name" value="T2SS_GspF_sf"/>
</dbReference>
<accession>A0A6N1D5Z2</accession>
<sequence>MALLAALAGAAVVAGIILLVRAFQPAPPKPVAKKPTGPTLAQRWKAVSRRTKNLIVVGLVAGVITSAISGIILLVVVVPAAVVGLPLLLGKQDTRERDLLSALESWTRSLASTAETGEFTLREVIDVTRASTPAIIRVPVDRLAARMNGSWSSSAALRAFADELDSPWVDEVTIYLIQAAEFSSGGLAKALEGVADNLAVQTTMRIEIYNERDKPRRTMRTMTLIIGAVLVGIVLFSHTQQISMYRTPLGQVILAIILAGFVALLVWAKSLTRTRPEPRIILTESEGRR</sequence>
<evidence type="ECO:0000256" key="3">
    <source>
        <dbReference type="ARBA" id="ARBA00022692"/>
    </source>
</evidence>
<proteinExistence type="predicted"/>
<reference evidence="6" key="1">
    <citation type="submission" date="2021-05" db="EMBL/GenBank/DDBJ databases">
        <title>Whole genome sequence of Curtobacterium flaccumfaciens pv. flaccumfaciens strain CFBP 3417.</title>
        <authorList>
            <person name="Osdaghi E."/>
            <person name="Taghouti G."/>
            <person name="Portier P."/>
            <person name="Fazliarab A."/>
            <person name="Taghavi S.M."/>
            <person name="Briand M."/>
            <person name="Le-Saux M."/>
            <person name="Jacques M.-A."/>
        </authorList>
    </citation>
    <scope>NUCLEOTIDE SEQUENCE</scope>
    <source>
        <strain evidence="6">CFBP 3417</strain>
    </source>
</reference>
<keyword evidence="2" id="KW-1003">Cell membrane</keyword>
<comment type="subcellular location">
    <subcellularLocation>
        <location evidence="1">Cell membrane</location>
        <topology evidence="1">Multi-pass membrane protein</topology>
    </subcellularLocation>
</comment>
<dbReference type="Proteomes" id="UP000709437">
    <property type="component" value="Unassembled WGS sequence"/>
</dbReference>
<dbReference type="GO" id="GO:0005886">
    <property type="term" value="C:plasma membrane"/>
    <property type="evidence" value="ECO:0007669"/>
    <property type="project" value="UniProtKB-SubCell"/>
</dbReference>
<organism evidence="6 7">
    <name type="scientific">Curtobacterium flaccumfaciens pv. flaccumfaciens</name>
    <dbReference type="NCBI Taxonomy" id="138532"/>
    <lineage>
        <taxon>Bacteria</taxon>
        <taxon>Bacillati</taxon>
        <taxon>Actinomycetota</taxon>
        <taxon>Actinomycetes</taxon>
        <taxon>Micrococcales</taxon>
        <taxon>Microbacteriaceae</taxon>
        <taxon>Curtobacterium</taxon>
    </lineage>
</organism>
<keyword evidence="3" id="KW-0812">Transmembrane</keyword>
<comment type="caution">
    <text evidence="6">The sequence shown here is derived from an EMBL/GenBank/DDBJ whole genome shotgun (WGS) entry which is preliminary data.</text>
</comment>
<dbReference type="PANTHER" id="PTHR35007:SF3">
    <property type="entry name" value="POSSIBLE CONSERVED ALANINE RICH MEMBRANE PROTEIN"/>
    <property type="match status" value="1"/>
</dbReference>
<keyword evidence="4" id="KW-1133">Transmembrane helix</keyword>
<evidence type="ECO:0000256" key="4">
    <source>
        <dbReference type="ARBA" id="ARBA00022989"/>
    </source>
</evidence>
<evidence type="ECO:0000313" key="6">
    <source>
        <dbReference type="EMBL" id="MBT1543191.1"/>
    </source>
</evidence>
<dbReference type="AlphaFoldDB" id="A0A6N1D5Z2"/>
<dbReference type="RefSeq" id="WP_128781727.1">
    <property type="nucleotide sequence ID" value="NZ_CP041260.1"/>
</dbReference>
<dbReference type="Gene3D" id="1.20.81.30">
    <property type="entry name" value="Type II secretion system (T2SS), domain F"/>
    <property type="match status" value="1"/>
</dbReference>
<protein>
    <submittedName>
        <fullName evidence="6">Type II secretion system F family protein</fullName>
    </submittedName>
</protein>